<feature type="transmembrane region" description="Helical" evidence="10">
    <location>
        <begin position="255"/>
        <end position="273"/>
    </location>
</feature>
<evidence type="ECO:0000256" key="1">
    <source>
        <dbReference type="ARBA" id="ARBA00004651"/>
    </source>
</evidence>
<keyword evidence="9 10" id="KW-0807">Transducer</keyword>
<protein>
    <recommendedName>
        <fullName evidence="10">Odorant receptor</fullName>
    </recommendedName>
</protein>
<dbReference type="GO" id="GO:0005549">
    <property type="term" value="F:odorant binding"/>
    <property type="evidence" value="ECO:0007669"/>
    <property type="project" value="InterPro"/>
</dbReference>
<evidence type="ECO:0000313" key="12">
    <source>
        <dbReference type="RefSeq" id="XP_026670829.1"/>
    </source>
</evidence>
<evidence type="ECO:0000256" key="10">
    <source>
        <dbReference type="RuleBase" id="RU351113"/>
    </source>
</evidence>
<dbReference type="InterPro" id="IPR004117">
    <property type="entry name" value="7tm6_olfct_rcpt"/>
</dbReference>
<comment type="caution">
    <text evidence="10">Lacks conserved residue(s) required for the propagation of feature annotation.</text>
</comment>
<evidence type="ECO:0000256" key="8">
    <source>
        <dbReference type="ARBA" id="ARBA00023170"/>
    </source>
</evidence>
<dbReference type="GeneID" id="108626691"/>
<evidence type="ECO:0000256" key="6">
    <source>
        <dbReference type="ARBA" id="ARBA00022989"/>
    </source>
</evidence>
<proteinExistence type="inferred from homology"/>
<keyword evidence="5 10" id="KW-0552">Olfaction</keyword>
<comment type="subcellular location">
    <subcellularLocation>
        <location evidence="1 10">Cell membrane</location>
        <topology evidence="1 10">Multi-pass membrane protein</topology>
    </subcellularLocation>
</comment>
<keyword evidence="8 10" id="KW-0675">Receptor</keyword>
<dbReference type="AlphaFoldDB" id="A0AAJ7S3R0"/>
<keyword evidence="7 10" id="KW-0472">Membrane</keyword>
<keyword evidence="11" id="KW-1185">Reference proteome</keyword>
<dbReference type="GO" id="GO:0007165">
    <property type="term" value="P:signal transduction"/>
    <property type="evidence" value="ECO:0007669"/>
    <property type="project" value="UniProtKB-KW"/>
</dbReference>
<keyword evidence="4 10" id="KW-0812">Transmembrane</keyword>
<keyword evidence="3 10" id="KW-0716">Sensory transduction</keyword>
<evidence type="ECO:0000256" key="2">
    <source>
        <dbReference type="ARBA" id="ARBA00022475"/>
    </source>
</evidence>
<sequence length="377" mass="42773">MAAKSIISDLMETCLRLTGLWPDSSYRILKRTAFITVLLTFVILQFWYCIIHVKNESMVDLLDKLSVAISNSVVFAKFVAICIHQRVLTETLAIMAEDWNDLEQSDSRIMIQKAALADRITKITLMIYFPTVPFYTATIFLSPSDDTTEKKFLLHFPFNLTETPVYETVVSVQVIEEWILSLTAGAFMALSTTLVIHVAARIEVITEKLKQDLDCRNEKEARLMSMRGIIVKHERVIVLSENIETLFTMVALAQFLYNTIVMCFIGFVLVTALDTGQFFTALSRTFSFYLSVNFEALILCYTGEYLTTKGEYVGLAAYNSNWYDLSVQETRALLLIILRSQKSLTLTIGKFTNLSLVTFANMMKASASYVSVLYAME</sequence>
<gene>
    <name evidence="12" type="primary">LOC108626691</name>
</gene>
<feature type="transmembrane region" description="Helical" evidence="10">
    <location>
        <begin position="123"/>
        <end position="142"/>
    </location>
</feature>
<evidence type="ECO:0000313" key="11">
    <source>
        <dbReference type="Proteomes" id="UP000694925"/>
    </source>
</evidence>
<feature type="transmembrane region" description="Helical" evidence="10">
    <location>
        <begin position="33"/>
        <end position="53"/>
    </location>
</feature>
<dbReference type="GO" id="GO:0004984">
    <property type="term" value="F:olfactory receptor activity"/>
    <property type="evidence" value="ECO:0007669"/>
    <property type="project" value="InterPro"/>
</dbReference>
<comment type="similarity">
    <text evidence="10">Belongs to the insect chemoreceptor superfamily. Heteromeric odorant receptor channel (TC 1.A.69) family.</text>
</comment>
<dbReference type="Proteomes" id="UP000694925">
    <property type="component" value="Unplaced"/>
</dbReference>
<evidence type="ECO:0000256" key="9">
    <source>
        <dbReference type="ARBA" id="ARBA00023224"/>
    </source>
</evidence>
<feature type="transmembrane region" description="Helical" evidence="10">
    <location>
        <begin position="178"/>
        <end position="200"/>
    </location>
</feature>
<dbReference type="GO" id="GO:0005886">
    <property type="term" value="C:plasma membrane"/>
    <property type="evidence" value="ECO:0007669"/>
    <property type="project" value="UniProtKB-SubCell"/>
</dbReference>
<evidence type="ECO:0000256" key="4">
    <source>
        <dbReference type="ARBA" id="ARBA00022692"/>
    </source>
</evidence>
<dbReference type="KEGG" id="ccal:108626691"/>
<organism evidence="11 12">
    <name type="scientific">Ceratina calcarata</name>
    <dbReference type="NCBI Taxonomy" id="156304"/>
    <lineage>
        <taxon>Eukaryota</taxon>
        <taxon>Metazoa</taxon>
        <taxon>Ecdysozoa</taxon>
        <taxon>Arthropoda</taxon>
        <taxon>Hexapoda</taxon>
        <taxon>Insecta</taxon>
        <taxon>Pterygota</taxon>
        <taxon>Neoptera</taxon>
        <taxon>Endopterygota</taxon>
        <taxon>Hymenoptera</taxon>
        <taxon>Apocrita</taxon>
        <taxon>Aculeata</taxon>
        <taxon>Apoidea</taxon>
        <taxon>Anthophila</taxon>
        <taxon>Apidae</taxon>
        <taxon>Ceratina</taxon>
        <taxon>Zadontomerus</taxon>
    </lineage>
</organism>
<reference evidence="12" key="1">
    <citation type="submission" date="2025-08" db="UniProtKB">
        <authorList>
            <consortium name="RefSeq"/>
        </authorList>
    </citation>
    <scope>IDENTIFICATION</scope>
    <source>
        <tissue evidence="12">Whole body</tissue>
    </source>
</reference>
<dbReference type="Pfam" id="PF02949">
    <property type="entry name" value="7tm_6"/>
    <property type="match status" value="1"/>
</dbReference>
<evidence type="ECO:0000256" key="3">
    <source>
        <dbReference type="ARBA" id="ARBA00022606"/>
    </source>
</evidence>
<keyword evidence="2" id="KW-1003">Cell membrane</keyword>
<dbReference type="RefSeq" id="XP_026670829.1">
    <property type="nucleotide sequence ID" value="XM_026815028.1"/>
</dbReference>
<evidence type="ECO:0000256" key="7">
    <source>
        <dbReference type="ARBA" id="ARBA00023136"/>
    </source>
</evidence>
<evidence type="ECO:0000256" key="5">
    <source>
        <dbReference type="ARBA" id="ARBA00022725"/>
    </source>
</evidence>
<name>A0AAJ7S3R0_9HYME</name>
<accession>A0AAJ7S3R0</accession>
<keyword evidence="6 10" id="KW-1133">Transmembrane helix</keyword>
<dbReference type="PANTHER" id="PTHR21137">
    <property type="entry name" value="ODORANT RECEPTOR"/>
    <property type="match status" value="1"/>
</dbReference>
<dbReference type="PANTHER" id="PTHR21137:SF35">
    <property type="entry name" value="ODORANT RECEPTOR 19A-RELATED"/>
    <property type="match status" value="1"/>
</dbReference>